<evidence type="ECO:0000259" key="1">
    <source>
        <dbReference type="Pfam" id="PF25325"/>
    </source>
</evidence>
<name>A0AAE0EPA5_9CHLO</name>
<dbReference type="InterPro" id="IPR057428">
    <property type="entry name" value="EFHB_EF-hand_C"/>
</dbReference>
<feature type="domain" description="EFHB C-terminal EF-hand" evidence="1">
    <location>
        <begin position="375"/>
        <end position="443"/>
    </location>
</feature>
<organism evidence="2 3">
    <name type="scientific">Cymbomonas tetramitiformis</name>
    <dbReference type="NCBI Taxonomy" id="36881"/>
    <lineage>
        <taxon>Eukaryota</taxon>
        <taxon>Viridiplantae</taxon>
        <taxon>Chlorophyta</taxon>
        <taxon>Pyramimonadophyceae</taxon>
        <taxon>Pyramimonadales</taxon>
        <taxon>Pyramimonadaceae</taxon>
        <taxon>Cymbomonas</taxon>
    </lineage>
</organism>
<dbReference type="EMBL" id="LGRX02035375">
    <property type="protein sequence ID" value="KAK3235072.1"/>
    <property type="molecule type" value="Genomic_DNA"/>
</dbReference>
<reference evidence="2 3" key="1">
    <citation type="journal article" date="2015" name="Genome Biol. Evol.">
        <title>Comparative Genomics of a Bacterivorous Green Alga Reveals Evolutionary Causalities and Consequences of Phago-Mixotrophic Mode of Nutrition.</title>
        <authorList>
            <person name="Burns J.A."/>
            <person name="Paasch A."/>
            <person name="Narechania A."/>
            <person name="Kim E."/>
        </authorList>
    </citation>
    <scope>NUCLEOTIDE SEQUENCE [LARGE SCALE GENOMIC DNA]</scope>
    <source>
        <strain evidence="2 3">PLY_AMNH</strain>
    </source>
</reference>
<comment type="caution">
    <text evidence="2">The sequence shown here is derived from an EMBL/GenBank/DDBJ whole genome shotgun (WGS) entry which is preliminary data.</text>
</comment>
<dbReference type="AlphaFoldDB" id="A0AAE0EPA5"/>
<dbReference type="Proteomes" id="UP001190700">
    <property type="component" value="Unassembled WGS sequence"/>
</dbReference>
<accession>A0AAE0EPA5</accession>
<evidence type="ECO:0000313" key="2">
    <source>
        <dbReference type="EMBL" id="KAK3235072.1"/>
    </source>
</evidence>
<evidence type="ECO:0000313" key="3">
    <source>
        <dbReference type="Proteomes" id="UP001190700"/>
    </source>
</evidence>
<keyword evidence="3" id="KW-1185">Reference proteome</keyword>
<proteinExistence type="predicted"/>
<gene>
    <name evidence="2" type="ORF">CYMTET_54707</name>
</gene>
<dbReference type="Pfam" id="PF25325">
    <property type="entry name" value="EF-hand_EFHB_C"/>
    <property type="match status" value="1"/>
</dbReference>
<sequence length="449" mass="50395">MIGGSNLGRKNGGLGDTAPAIIPAGKTTKLDEGAKVCLQQDLNFLDRPETPSEIKKYRKSTVHEPGVIVKHHGTADDTLPCQVNVPFGIQTAPKVEDALENVMRNYPSSELMQWRLERQEDVYASSKKEPLGKSALRGHQIPEQLGQHQPFGHFIDAKTLDAEPPSKTLLHPVDVAEEDPNGEHHEKYVRTHGDYAPGEQRRRNYEWEKTGIDPATHQFGVVERNPYRDGVAKVLNPTKDEDYQNISHIVPKRLEHFKLTDGEELGKPKHLGHGDRGLDSEHTFGVPSRRFEEWGARRLMQGDYPEDAQQPDADLGKSIRKGFRNTPADEKTFGVPTIRTDVSKRASHVACKDTTDNVKGLCDGNDYGEEPDAGTLLYPSAAAHRGVVEHHYLEPYTKEKLREFLTNAGVDLKNFDLYFQHAADVDKFGGGKCCIHTYRSIQHHFERPQ</sequence>
<protein>
    <recommendedName>
        <fullName evidence="1">EFHB C-terminal EF-hand domain-containing protein</fullName>
    </recommendedName>
</protein>